<feature type="region of interest" description="Disordered" evidence="9">
    <location>
        <begin position="533"/>
        <end position="552"/>
    </location>
</feature>
<dbReference type="GO" id="GO:0016567">
    <property type="term" value="P:protein ubiquitination"/>
    <property type="evidence" value="ECO:0007669"/>
    <property type="project" value="InterPro"/>
</dbReference>
<evidence type="ECO:0000256" key="1">
    <source>
        <dbReference type="ARBA" id="ARBA00001798"/>
    </source>
</evidence>
<organism evidence="11 12">
    <name type="scientific">Amylocarpus encephaloides</name>
    <dbReference type="NCBI Taxonomy" id="45428"/>
    <lineage>
        <taxon>Eukaryota</taxon>
        <taxon>Fungi</taxon>
        <taxon>Dikarya</taxon>
        <taxon>Ascomycota</taxon>
        <taxon>Pezizomycotina</taxon>
        <taxon>Leotiomycetes</taxon>
        <taxon>Helotiales</taxon>
        <taxon>Helotiales incertae sedis</taxon>
        <taxon>Amylocarpus</taxon>
    </lineage>
</organism>
<dbReference type="SMART" id="SM00647">
    <property type="entry name" value="IBR"/>
    <property type="match status" value="1"/>
</dbReference>
<dbReference type="AlphaFoldDB" id="A0A9P7YFA9"/>
<evidence type="ECO:0000256" key="9">
    <source>
        <dbReference type="SAM" id="MobiDB-lite"/>
    </source>
</evidence>
<dbReference type="Proteomes" id="UP000824998">
    <property type="component" value="Unassembled WGS sequence"/>
</dbReference>
<feature type="compositionally biased region" description="Low complexity" evidence="9">
    <location>
        <begin position="212"/>
        <end position="224"/>
    </location>
</feature>
<evidence type="ECO:0000313" key="12">
    <source>
        <dbReference type="Proteomes" id="UP000824998"/>
    </source>
</evidence>
<dbReference type="EMBL" id="MU251536">
    <property type="protein sequence ID" value="KAG9232669.1"/>
    <property type="molecule type" value="Genomic_DNA"/>
</dbReference>
<keyword evidence="7" id="KW-0833">Ubl conjugation pathway</keyword>
<evidence type="ECO:0000313" key="11">
    <source>
        <dbReference type="EMBL" id="KAG9232669.1"/>
    </source>
</evidence>
<comment type="catalytic activity">
    <reaction evidence="1">
        <text>[E2 ubiquitin-conjugating enzyme]-S-ubiquitinyl-L-cysteine + [acceptor protein]-L-lysine = [E2 ubiquitin-conjugating enzyme]-L-cysteine + [acceptor protein]-N(6)-ubiquitinyl-L-lysine.</text>
        <dbReference type="EC" id="2.3.2.31"/>
    </reaction>
</comment>
<feature type="compositionally biased region" description="Polar residues" evidence="9">
    <location>
        <begin position="186"/>
        <end position="197"/>
    </location>
</feature>
<name>A0A9P7YFA9_9HELO</name>
<proteinExistence type="predicted"/>
<keyword evidence="4" id="KW-0479">Metal-binding</keyword>
<dbReference type="GO" id="GO:0061630">
    <property type="term" value="F:ubiquitin protein ligase activity"/>
    <property type="evidence" value="ECO:0007669"/>
    <property type="project" value="UniProtKB-EC"/>
</dbReference>
<keyword evidence="6" id="KW-0863">Zinc-finger</keyword>
<evidence type="ECO:0000256" key="3">
    <source>
        <dbReference type="ARBA" id="ARBA00022679"/>
    </source>
</evidence>
<dbReference type="OrthoDB" id="9977870at2759"/>
<evidence type="ECO:0000256" key="2">
    <source>
        <dbReference type="ARBA" id="ARBA00012251"/>
    </source>
</evidence>
<gene>
    <name evidence="11" type="ORF">BJ875DRAFT_466149</name>
</gene>
<dbReference type="GO" id="GO:0008270">
    <property type="term" value="F:zinc ion binding"/>
    <property type="evidence" value="ECO:0007669"/>
    <property type="project" value="UniProtKB-KW"/>
</dbReference>
<feature type="domain" description="RING-type" evidence="10">
    <location>
        <begin position="287"/>
        <end position="487"/>
    </location>
</feature>
<keyword evidence="12" id="KW-1185">Reference proteome</keyword>
<protein>
    <recommendedName>
        <fullName evidence="2">RBR-type E3 ubiquitin transferase</fullName>
        <ecNumber evidence="2">2.3.2.31</ecNumber>
    </recommendedName>
</protein>
<evidence type="ECO:0000259" key="10">
    <source>
        <dbReference type="PROSITE" id="PS51873"/>
    </source>
</evidence>
<feature type="region of interest" description="Disordered" evidence="9">
    <location>
        <begin position="145"/>
        <end position="229"/>
    </location>
</feature>
<evidence type="ECO:0000256" key="5">
    <source>
        <dbReference type="ARBA" id="ARBA00022737"/>
    </source>
</evidence>
<dbReference type="Gene3D" id="1.20.120.1750">
    <property type="match status" value="1"/>
</dbReference>
<dbReference type="Pfam" id="PF01485">
    <property type="entry name" value="IBR"/>
    <property type="match status" value="2"/>
</dbReference>
<comment type="caution">
    <text evidence="11">The sequence shown here is derived from an EMBL/GenBank/DDBJ whole genome shotgun (WGS) entry which is preliminary data.</text>
</comment>
<keyword evidence="3" id="KW-0808">Transferase</keyword>
<dbReference type="SUPFAM" id="SSF57850">
    <property type="entry name" value="RING/U-box"/>
    <property type="match status" value="1"/>
</dbReference>
<evidence type="ECO:0000256" key="6">
    <source>
        <dbReference type="ARBA" id="ARBA00022771"/>
    </source>
</evidence>
<dbReference type="EC" id="2.3.2.31" evidence="2"/>
<sequence length="771" mass="86251">MATAVATMPGRWLGDVEVGESTIELLLPPSPIIPPKSPRRAHISNLAIPASPIESIQSLSTTDHLQDLEPIHDVDELFFNVGNNNEAASPSYLIFEPVVSSVSNTSTVDWKRYEPPQELLISGDDTPLALRGLLAESVERIKVRHREEEEQRAAAARRGKPLRRGVRASVKPKHEPVMSGALDPTVSPQPSRSSMGSGASIDSLDSGYGSRSPNDSDVPPVSSPKGERSFLSGLASKFKRRDVEKRLSPLQKLGEMSNVLTRLNVEGVKETAKGEVSLLETTASGAATVECVSCLDDFEAGKMVKLTCHSYCAGCFQRLVNNAMESETHWPVKCCLNIIPISLITPYLLPKTLTKFQSRSAEWSIPAPSRIYCSSSTCSIWLPPSTVNTKSRLATCPSCATQTCTTCRGSSHKGIDCPEDPALLATLNLAEMEGWKRCYSCNAFVEHNQGCRHMTCRCKAQFCYICGLRWRTCECADAQLAGIQTRAATRRDEEALRTARTARARAAEEEERENLRIVEEFIRQEAEREAAALAAERRRAEQRQRAEEQARRQAEEARVASLRMKYARLDMALETLHDFQRTTLVARHESENTQLSQSLKEKLEDLSLRHAQESQLLALDSQTRISDLEHTFKAQYHSRLLDERRAEDQYLDELIAFWRGKDGGEVEVRKGRDELRVATGREFAAWNEWWRGEVEACREAEAAKRGYLEKKHVSERNEVEGRGEIDDVELGWKREAEGRWVDEVVGVRWKILGGLERDEVEEGGGYGARLF</sequence>
<feature type="compositionally biased region" description="Basic residues" evidence="9">
    <location>
        <begin position="155"/>
        <end position="166"/>
    </location>
</feature>
<dbReference type="CDD" id="cd22584">
    <property type="entry name" value="Rcat_RBR_unk"/>
    <property type="match status" value="1"/>
</dbReference>
<accession>A0A9P7YFA9</accession>
<evidence type="ECO:0000256" key="8">
    <source>
        <dbReference type="ARBA" id="ARBA00022833"/>
    </source>
</evidence>
<keyword evidence="5" id="KW-0677">Repeat</keyword>
<evidence type="ECO:0000256" key="7">
    <source>
        <dbReference type="ARBA" id="ARBA00022786"/>
    </source>
</evidence>
<dbReference type="PANTHER" id="PTHR11685">
    <property type="entry name" value="RBR FAMILY RING FINGER AND IBR DOMAIN-CONTAINING"/>
    <property type="match status" value="1"/>
</dbReference>
<keyword evidence="8" id="KW-0862">Zinc</keyword>
<evidence type="ECO:0000256" key="4">
    <source>
        <dbReference type="ARBA" id="ARBA00022723"/>
    </source>
</evidence>
<dbReference type="InterPro" id="IPR031127">
    <property type="entry name" value="E3_UB_ligase_RBR"/>
</dbReference>
<dbReference type="InterPro" id="IPR044066">
    <property type="entry name" value="TRIAD_supradom"/>
</dbReference>
<dbReference type="CDD" id="cd20335">
    <property type="entry name" value="BRcat_RBR"/>
    <property type="match status" value="1"/>
</dbReference>
<dbReference type="InterPro" id="IPR002867">
    <property type="entry name" value="IBR_dom"/>
</dbReference>
<reference evidence="11" key="1">
    <citation type="journal article" date="2021" name="IMA Fungus">
        <title>Genomic characterization of three marine fungi, including Emericellopsis atlantica sp. nov. with signatures of a generalist lifestyle and marine biomass degradation.</title>
        <authorList>
            <person name="Hagestad O.C."/>
            <person name="Hou L."/>
            <person name="Andersen J.H."/>
            <person name="Hansen E.H."/>
            <person name="Altermark B."/>
            <person name="Li C."/>
            <person name="Kuhnert E."/>
            <person name="Cox R.J."/>
            <person name="Crous P.W."/>
            <person name="Spatafora J.W."/>
            <person name="Lail K."/>
            <person name="Amirebrahimi M."/>
            <person name="Lipzen A."/>
            <person name="Pangilinan J."/>
            <person name="Andreopoulos W."/>
            <person name="Hayes R.D."/>
            <person name="Ng V."/>
            <person name="Grigoriev I.V."/>
            <person name="Jackson S.A."/>
            <person name="Sutton T.D.S."/>
            <person name="Dobson A.D.W."/>
            <person name="Rama T."/>
        </authorList>
    </citation>
    <scope>NUCLEOTIDE SEQUENCE</scope>
    <source>
        <strain evidence="11">TRa018bII</strain>
    </source>
</reference>
<dbReference type="PROSITE" id="PS51873">
    <property type="entry name" value="TRIAD"/>
    <property type="match status" value="1"/>
</dbReference>